<dbReference type="EMBL" id="JABVCQ010000001">
    <property type="protein sequence ID" value="MBB1124715.1"/>
    <property type="molecule type" value="Genomic_DNA"/>
</dbReference>
<dbReference type="Gene3D" id="1.20.1220.20">
    <property type="entry name" value="Uncharcterised protein PF01724"/>
    <property type="match status" value="1"/>
</dbReference>
<dbReference type="Proteomes" id="UP000548632">
    <property type="component" value="Unassembled WGS sequence"/>
</dbReference>
<reference evidence="1 2" key="1">
    <citation type="journal article" date="2020" name="Arch. Microbiol.">
        <title>The genome sequence of the giant phototrophic gammaproteobacterium Thiospirillum jenense gives insight into its physiological properties and phylogenetic relationships.</title>
        <authorList>
            <person name="Imhoff J.F."/>
            <person name="Meyer T.E."/>
            <person name="Kyndt J.A."/>
        </authorList>
    </citation>
    <scope>NUCLEOTIDE SEQUENCE [LARGE SCALE GENOMIC DNA]</scope>
    <source>
        <strain evidence="1 2">DSM 216</strain>
    </source>
</reference>
<evidence type="ECO:0000313" key="1">
    <source>
        <dbReference type="EMBL" id="MBB1124715.1"/>
    </source>
</evidence>
<protein>
    <submittedName>
        <fullName evidence="1">DUF29 domain-containing protein</fullName>
    </submittedName>
</protein>
<dbReference type="InterPro" id="IPR002636">
    <property type="entry name" value="DUF29"/>
</dbReference>
<accession>A0A839H2I9</accession>
<organism evidence="1 2">
    <name type="scientific">Thiospirillum jenense</name>
    <dbReference type="NCBI Taxonomy" id="1653858"/>
    <lineage>
        <taxon>Bacteria</taxon>
        <taxon>Pseudomonadati</taxon>
        <taxon>Pseudomonadota</taxon>
        <taxon>Gammaproteobacteria</taxon>
        <taxon>Chromatiales</taxon>
        <taxon>Chromatiaceae</taxon>
        <taxon>Thiospirillum</taxon>
    </lineage>
</organism>
<keyword evidence="2" id="KW-1185">Reference proteome</keyword>
<gene>
    <name evidence="1" type="ORF">HUK38_00530</name>
</gene>
<dbReference type="PANTHER" id="PTHR34235">
    <property type="entry name" value="SLR1203 PROTEIN-RELATED"/>
    <property type="match status" value="1"/>
</dbReference>
<dbReference type="RefSeq" id="WP_182581815.1">
    <property type="nucleotide sequence ID" value="NZ_JABVCQ010000001.1"/>
</dbReference>
<sequence>MRSTDMYETDFLCWLEQQAALLRARQFIQLDCQHLIEELEEMGREQKVALQSLLRQLLIHLLKLQFSPATWPQLHWLEEITEWRDQVQTRMEMTPSLQHDANELLEKAWIQARRSVEKSLIAHGETAAIPRVCPYTLAQILDHDFLPISDLD</sequence>
<dbReference type="Pfam" id="PF01724">
    <property type="entry name" value="DUF29"/>
    <property type="match status" value="1"/>
</dbReference>
<comment type="caution">
    <text evidence="1">The sequence shown here is derived from an EMBL/GenBank/DDBJ whole genome shotgun (WGS) entry which is preliminary data.</text>
</comment>
<proteinExistence type="predicted"/>
<dbReference type="AlphaFoldDB" id="A0A839H2I9"/>
<evidence type="ECO:0000313" key="2">
    <source>
        <dbReference type="Proteomes" id="UP000548632"/>
    </source>
</evidence>
<name>A0A839H2I9_9GAMM</name>